<dbReference type="EMBL" id="LR699553">
    <property type="protein sequence ID" value="VVD29225.1"/>
    <property type="molecule type" value="Genomic_DNA"/>
</dbReference>
<dbReference type="Proteomes" id="UP000325811">
    <property type="component" value="Chromosome I"/>
</dbReference>
<dbReference type="AlphaFoldDB" id="A0A5Q4Z757"/>
<proteinExistence type="predicted"/>
<sequence length="156" mass="17755">MANKKPYEERTDLEKVQSQWNKIHGLHSREEWSAAVIRAATATELAANFAIRAEFAARSTFEVAFVDKMLRWANGLSGKLRNLLLPLTAAEPRKHETIKALSKRAEEINDTRNAVAHQGEFCSVEEAQAVIEHAEAFIHDLVQIYEPDFKLKTRKK</sequence>
<dbReference type="RefSeq" id="WP_165186485.1">
    <property type="nucleotide sequence ID" value="NZ_LR699553.1"/>
</dbReference>
<evidence type="ECO:0000313" key="1">
    <source>
        <dbReference type="EMBL" id="VVD29225.1"/>
    </source>
</evidence>
<evidence type="ECO:0000313" key="2">
    <source>
        <dbReference type="Proteomes" id="UP000325811"/>
    </source>
</evidence>
<reference evidence="1 2" key="1">
    <citation type="submission" date="2019-08" db="EMBL/GenBank/DDBJ databases">
        <authorList>
            <person name="Herpell B J."/>
        </authorList>
    </citation>
    <scope>NUCLEOTIDE SEQUENCE [LARGE SCALE GENOMIC DNA]</scope>
    <source>
        <strain evidence="2">Msb3</strain>
    </source>
</reference>
<gene>
    <name evidence="1" type="ORF">PDMSB3_2769</name>
</gene>
<accession>A0A5Q4Z757</accession>
<keyword evidence="2" id="KW-1185">Reference proteome</keyword>
<name>A0A5Q4Z757_9BURK</name>
<dbReference type="KEGG" id="pdio:PDMSB3_2769"/>
<protein>
    <recommendedName>
        <fullName evidence="3">RiboL-PSP-HEPN domain-containing protein</fullName>
    </recommendedName>
</protein>
<organism evidence="1 2">
    <name type="scientific">Paraburkholderia dioscoreae</name>
    <dbReference type="NCBI Taxonomy" id="2604047"/>
    <lineage>
        <taxon>Bacteria</taxon>
        <taxon>Pseudomonadati</taxon>
        <taxon>Pseudomonadota</taxon>
        <taxon>Betaproteobacteria</taxon>
        <taxon>Burkholderiales</taxon>
        <taxon>Burkholderiaceae</taxon>
        <taxon>Paraburkholderia</taxon>
    </lineage>
</organism>
<evidence type="ECO:0008006" key="3">
    <source>
        <dbReference type="Google" id="ProtNLM"/>
    </source>
</evidence>